<evidence type="ECO:0000256" key="1">
    <source>
        <dbReference type="SAM" id="MobiDB-lite"/>
    </source>
</evidence>
<dbReference type="InterPro" id="IPR044832">
    <property type="entry name" value="NRP-like"/>
</dbReference>
<dbReference type="AlphaFoldDB" id="A0ABC8UV64"/>
<dbReference type="PANTHER" id="PTHR46034">
    <property type="match status" value="1"/>
</dbReference>
<feature type="region of interest" description="Disordered" evidence="1">
    <location>
        <begin position="1"/>
        <end position="22"/>
    </location>
</feature>
<dbReference type="SMART" id="SM00767">
    <property type="entry name" value="DCD"/>
    <property type="match status" value="1"/>
</dbReference>
<evidence type="ECO:0000313" key="4">
    <source>
        <dbReference type="Proteomes" id="UP001642360"/>
    </source>
</evidence>
<name>A0ABC8UV64_9AQUA</name>
<comment type="caution">
    <text evidence="3">The sequence shown here is derived from an EMBL/GenBank/DDBJ whole genome shotgun (WGS) entry which is preliminary data.</text>
</comment>
<sequence length="151" mass="17477">MGTGRRTQTFMPNESAPFDPNQSARNLRKIHLGGVVFGCKNNTIRECLVKQLFGLPAQHFSYVKNIDPGLPLFLFNYSDRKLHGIFEAASSGQMNINPYAWTVDASERTLYPTQVQIRVRLQCQPLLEDQFKPVIMDNYFSHNHFWFELDH</sequence>
<feature type="non-terminal residue" evidence="3">
    <location>
        <position position="151"/>
    </location>
</feature>
<dbReference type="PANTHER" id="PTHR46034:SF7">
    <property type="entry name" value="INFLUENZA VIRUS NS1A-BINDING PROTEIN"/>
    <property type="match status" value="1"/>
</dbReference>
<dbReference type="PROSITE" id="PS51222">
    <property type="entry name" value="DCD"/>
    <property type="match status" value="1"/>
</dbReference>
<evidence type="ECO:0000259" key="2">
    <source>
        <dbReference type="PROSITE" id="PS51222"/>
    </source>
</evidence>
<feature type="compositionally biased region" description="Polar residues" evidence="1">
    <location>
        <begin position="1"/>
        <end position="12"/>
    </location>
</feature>
<dbReference type="EMBL" id="CAUOFW020009052">
    <property type="protein sequence ID" value="CAK9184627.1"/>
    <property type="molecule type" value="Genomic_DNA"/>
</dbReference>
<dbReference type="Pfam" id="PF10539">
    <property type="entry name" value="Dev_Cell_Death"/>
    <property type="match status" value="1"/>
</dbReference>
<reference evidence="3 4" key="1">
    <citation type="submission" date="2024-02" db="EMBL/GenBank/DDBJ databases">
        <authorList>
            <person name="Vignale AGUSTIN F."/>
            <person name="Sosa J E."/>
            <person name="Modenutti C."/>
        </authorList>
    </citation>
    <scope>NUCLEOTIDE SEQUENCE [LARGE SCALE GENOMIC DNA]</scope>
</reference>
<gene>
    <name evidence="3" type="ORF">ILEXP_LOCUS54978</name>
</gene>
<evidence type="ECO:0000313" key="3">
    <source>
        <dbReference type="EMBL" id="CAK9184627.1"/>
    </source>
</evidence>
<proteinExistence type="predicted"/>
<keyword evidence="4" id="KW-1185">Reference proteome</keyword>
<protein>
    <recommendedName>
        <fullName evidence="2">DCD domain-containing protein</fullName>
    </recommendedName>
</protein>
<accession>A0ABC8UV64</accession>
<dbReference type="Proteomes" id="UP001642360">
    <property type="component" value="Unassembled WGS sequence"/>
</dbReference>
<feature type="domain" description="DCD" evidence="2">
    <location>
        <begin position="30"/>
        <end position="151"/>
    </location>
</feature>
<organism evidence="3 4">
    <name type="scientific">Ilex paraguariensis</name>
    <name type="common">yerba mate</name>
    <dbReference type="NCBI Taxonomy" id="185542"/>
    <lineage>
        <taxon>Eukaryota</taxon>
        <taxon>Viridiplantae</taxon>
        <taxon>Streptophyta</taxon>
        <taxon>Embryophyta</taxon>
        <taxon>Tracheophyta</taxon>
        <taxon>Spermatophyta</taxon>
        <taxon>Magnoliopsida</taxon>
        <taxon>eudicotyledons</taxon>
        <taxon>Gunneridae</taxon>
        <taxon>Pentapetalae</taxon>
        <taxon>asterids</taxon>
        <taxon>campanulids</taxon>
        <taxon>Aquifoliales</taxon>
        <taxon>Aquifoliaceae</taxon>
        <taxon>Ilex</taxon>
    </lineage>
</organism>
<dbReference type="InterPro" id="IPR013989">
    <property type="entry name" value="Dev_and_cell_death_domain"/>
</dbReference>